<dbReference type="EMBL" id="SSOB01000047">
    <property type="protein sequence ID" value="THF73944.1"/>
    <property type="molecule type" value="Genomic_DNA"/>
</dbReference>
<keyword evidence="2" id="KW-1185">Reference proteome</keyword>
<dbReference type="Proteomes" id="UP000310636">
    <property type="component" value="Unassembled WGS sequence"/>
</dbReference>
<evidence type="ECO:0000313" key="2">
    <source>
        <dbReference type="Proteomes" id="UP000310636"/>
    </source>
</evidence>
<dbReference type="AlphaFoldDB" id="A0A4S4BHG2"/>
<evidence type="ECO:0000313" key="1">
    <source>
        <dbReference type="EMBL" id="THF73944.1"/>
    </source>
</evidence>
<dbReference type="RefSeq" id="WP_136372977.1">
    <property type="nucleotide sequence ID" value="NZ_SSOB01000047.1"/>
</dbReference>
<reference evidence="1 2" key="1">
    <citation type="submission" date="2019-04" db="EMBL/GenBank/DDBJ databases">
        <title>Cohnella sp. nov. isolated from preserved vegetables.</title>
        <authorList>
            <person name="Lin S.-Y."/>
            <person name="Hung M.-H."/>
            <person name="Young C.-C."/>
        </authorList>
    </citation>
    <scope>NUCLEOTIDE SEQUENCE [LARGE SCALE GENOMIC DNA]</scope>
    <source>
        <strain evidence="1 2">CC-MHH1044</strain>
    </source>
</reference>
<dbReference type="OrthoDB" id="2986766at2"/>
<protein>
    <submittedName>
        <fullName evidence="1">Uncharacterized protein</fullName>
    </submittedName>
</protein>
<proteinExistence type="predicted"/>
<sequence>MVISGSIERYGRLDREIVIQSSRLREIGAAGDHASWRERATDIFANATKEALELYFEVKEVRETVIDFVENTAKEAIEALESTAVGSFVEGVADAVTENVLLGMTQIESETEHQKSYLAGKIVGDLASEVIGIVEGAAAIGMEGVGLGLDATGAGALAGLSLNAAGLVVLGHAGSVMYNGAQNLGEDASDLVQSFKRGESEGAGNTATRTQAELDALATDPAIGNKVTSKTIAEREVGLGLEAKGEVKGLVRDPSGKAEFIDSSGQKWDVKAFNSNYAPKGYNLSDAMTNIRKSISNGENVMLDTRNLSQEHLSELKNELVKTGLIDNVKIWP</sequence>
<accession>A0A4S4BHG2</accession>
<organism evidence="1 2">
    <name type="scientific">Cohnella fermenti</name>
    <dbReference type="NCBI Taxonomy" id="2565925"/>
    <lineage>
        <taxon>Bacteria</taxon>
        <taxon>Bacillati</taxon>
        <taxon>Bacillota</taxon>
        <taxon>Bacilli</taxon>
        <taxon>Bacillales</taxon>
        <taxon>Paenibacillaceae</taxon>
        <taxon>Cohnella</taxon>
    </lineage>
</organism>
<name>A0A4S4BHG2_9BACL</name>
<comment type="caution">
    <text evidence="1">The sequence shown here is derived from an EMBL/GenBank/DDBJ whole genome shotgun (WGS) entry which is preliminary data.</text>
</comment>
<gene>
    <name evidence="1" type="ORF">E6C55_27125</name>
</gene>